<feature type="transmembrane region" description="Helical" evidence="1">
    <location>
        <begin position="83"/>
        <end position="103"/>
    </location>
</feature>
<evidence type="ECO:0000313" key="2">
    <source>
        <dbReference type="EMBL" id="MEQ2289118.1"/>
    </source>
</evidence>
<gene>
    <name evidence="2" type="ORF">AMECASPLE_029764</name>
</gene>
<proteinExistence type="predicted"/>
<organism evidence="2 3">
    <name type="scientific">Ameca splendens</name>
    <dbReference type="NCBI Taxonomy" id="208324"/>
    <lineage>
        <taxon>Eukaryota</taxon>
        <taxon>Metazoa</taxon>
        <taxon>Chordata</taxon>
        <taxon>Craniata</taxon>
        <taxon>Vertebrata</taxon>
        <taxon>Euteleostomi</taxon>
        <taxon>Actinopterygii</taxon>
        <taxon>Neopterygii</taxon>
        <taxon>Teleostei</taxon>
        <taxon>Neoteleostei</taxon>
        <taxon>Acanthomorphata</taxon>
        <taxon>Ovalentaria</taxon>
        <taxon>Atherinomorphae</taxon>
        <taxon>Cyprinodontiformes</taxon>
        <taxon>Goodeidae</taxon>
        <taxon>Ameca</taxon>
    </lineage>
</organism>
<feature type="transmembrane region" description="Helical" evidence="1">
    <location>
        <begin position="133"/>
        <end position="150"/>
    </location>
</feature>
<feature type="transmembrane region" description="Helical" evidence="1">
    <location>
        <begin position="51"/>
        <end position="71"/>
    </location>
</feature>
<keyword evidence="1" id="KW-0472">Membrane</keyword>
<keyword evidence="1" id="KW-0812">Transmembrane</keyword>
<dbReference type="EMBL" id="JAHRIP010022256">
    <property type="protein sequence ID" value="MEQ2289118.1"/>
    <property type="molecule type" value="Genomic_DNA"/>
</dbReference>
<reference evidence="2 3" key="1">
    <citation type="submission" date="2021-06" db="EMBL/GenBank/DDBJ databases">
        <authorList>
            <person name="Palmer J.M."/>
        </authorList>
    </citation>
    <scope>NUCLEOTIDE SEQUENCE [LARGE SCALE GENOMIC DNA]</scope>
    <source>
        <strain evidence="2 3">AS_MEX2019</strain>
        <tissue evidence="2">Muscle</tissue>
    </source>
</reference>
<comment type="caution">
    <text evidence="2">The sequence shown here is derived from an EMBL/GenBank/DDBJ whole genome shotgun (WGS) entry which is preliminary data.</text>
</comment>
<evidence type="ECO:0000313" key="3">
    <source>
        <dbReference type="Proteomes" id="UP001469553"/>
    </source>
</evidence>
<keyword evidence="1" id="KW-1133">Transmembrane helix</keyword>
<dbReference type="Proteomes" id="UP001469553">
    <property type="component" value="Unassembled WGS sequence"/>
</dbReference>
<keyword evidence="3" id="KW-1185">Reference proteome</keyword>
<name>A0ABV0Y5Q3_9TELE</name>
<accession>A0ABV0Y5Q3</accession>
<protein>
    <submittedName>
        <fullName evidence="2">Uncharacterized protein</fullName>
    </submittedName>
</protein>
<sequence>MEIVSSCTKSQQINLKFIGIGDMGFATLGSGAKGGGIPAPSAVLFLGGLEIWVLPCGGSACCGLFSSLPLLLAGVGGFRAGSLVTWGLLWLLMGWLPVCWVGSATPPPLDWQVANGCGGLGLVSWGCGGNTRAIITSFFYCSIILWHFGLRSTGQYLTDSKLLG</sequence>
<evidence type="ECO:0000256" key="1">
    <source>
        <dbReference type="SAM" id="Phobius"/>
    </source>
</evidence>